<gene>
    <name evidence="1" type="ORF">AMON00008_LOCUS11759</name>
</gene>
<organism evidence="1">
    <name type="scientific">Alexandrium monilatum</name>
    <dbReference type="NCBI Taxonomy" id="311494"/>
    <lineage>
        <taxon>Eukaryota</taxon>
        <taxon>Sar</taxon>
        <taxon>Alveolata</taxon>
        <taxon>Dinophyceae</taxon>
        <taxon>Gonyaulacales</taxon>
        <taxon>Pyrocystaceae</taxon>
        <taxon>Alexandrium</taxon>
    </lineage>
</organism>
<protein>
    <submittedName>
        <fullName evidence="1">Uncharacterized protein</fullName>
    </submittedName>
</protein>
<accession>A0A7S4Q589</accession>
<dbReference type="EMBL" id="HBNR01017801">
    <property type="protein sequence ID" value="CAE4572140.1"/>
    <property type="molecule type" value="Transcribed_RNA"/>
</dbReference>
<name>A0A7S4Q589_9DINO</name>
<reference evidence="1" key="1">
    <citation type="submission" date="2021-01" db="EMBL/GenBank/DDBJ databases">
        <authorList>
            <person name="Corre E."/>
            <person name="Pelletier E."/>
            <person name="Niang G."/>
            <person name="Scheremetjew M."/>
            <person name="Finn R."/>
            <person name="Kale V."/>
            <person name="Holt S."/>
            <person name="Cochrane G."/>
            <person name="Meng A."/>
            <person name="Brown T."/>
            <person name="Cohen L."/>
        </authorList>
    </citation>
    <scope>NUCLEOTIDE SEQUENCE</scope>
    <source>
        <strain evidence="1">CCMP3105</strain>
    </source>
</reference>
<sequence length="362" mass="39420">MGAGASSRRQVKYAAGPALAAPKASSDAAVKRRQQVDFATDVEEESLPLADFKSLSESPNATIRSMPGHVDLDVTRWHMKNCVQTDLCQAWAIRDAFDFDANDRKEVSKNVRLSSVGDGAHRNYGRTSRLYPVKINCDACGTFIQDRQGTKPFYFCWRCRRAKRSLLLCVSCYEAGAVSPPTMRASRRAWTIGIASNNSGEALAVLSGNLRTTERSKSVGVVSRIPSGIEEEGSRSYPMTKIISSEKSGFQVDIPSGTWKGEIEEKTMRSRSRRKATRELRFHAGGSLTGTCDEGCQVAGHFTFRGTAKGRGLYDVTWVETHAWGQLTVVAELSVASPLEAMIDGSFSASDGGKGLLGLTFP</sequence>
<evidence type="ECO:0000313" key="1">
    <source>
        <dbReference type="EMBL" id="CAE4572140.1"/>
    </source>
</evidence>
<dbReference type="AlphaFoldDB" id="A0A7S4Q589"/>
<proteinExistence type="predicted"/>